<evidence type="ECO:0000313" key="6">
    <source>
        <dbReference type="EMBL" id="AJB42780.1"/>
    </source>
</evidence>
<dbReference type="GeneID" id="16573322"/>
<organism evidence="6 7">
    <name type="scientific">Thermofilum adornatum 1505</name>
    <dbReference type="NCBI Taxonomy" id="697581"/>
    <lineage>
        <taxon>Archaea</taxon>
        <taxon>Thermoproteota</taxon>
        <taxon>Thermoprotei</taxon>
        <taxon>Thermofilales</taxon>
        <taxon>Thermofilaceae</taxon>
        <taxon>Thermofilum</taxon>
    </lineage>
</organism>
<dbReference type="Proteomes" id="UP000266720">
    <property type="component" value="Chromosome"/>
</dbReference>
<dbReference type="GO" id="GO:0005829">
    <property type="term" value="C:cytosol"/>
    <property type="evidence" value="ECO:0007669"/>
    <property type="project" value="TreeGrafter"/>
</dbReference>
<dbReference type="KEGG" id="tcb:TCARB_1742"/>
<gene>
    <name evidence="6" type="ORF">TCARB_1742</name>
</gene>
<accession>A0A3G1A6X7</accession>
<dbReference type="Pfam" id="PF01037">
    <property type="entry name" value="AsnC_trans_reg"/>
    <property type="match status" value="1"/>
</dbReference>
<dbReference type="GO" id="GO:0043200">
    <property type="term" value="P:response to amino acid"/>
    <property type="evidence" value="ECO:0007669"/>
    <property type="project" value="TreeGrafter"/>
</dbReference>
<dbReference type="InterPro" id="IPR036390">
    <property type="entry name" value="WH_DNA-bd_sf"/>
</dbReference>
<name>A0A3G1A6X7_9CREN</name>
<dbReference type="Pfam" id="PF13404">
    <property type="entry name" value="HTH_AsnC-type"/>
    <property type="match status" value="1"/>
</dbReference>
<dbReference type="SUPFAM" id="SSF46785">
    <property type="entry name" value="Winged helix' DNA-binding domain"/>
    <property type="match status" value="1"/>
</dbReference>
<evidence type="ECO:0000256" key="1">
    <source>
        <dbReference type="ARBA" id="ARBA00023015"/>
    </source>
</evidence>
<dbReference type="SUPFAM" id="SSF54909">
    <property type="entry name" value="Dimeric alpha+beta barrel"/>
    <property type="match status" value="1"/>
</dbReference>
<dbReference type="PRINTS" id="PR00033">
    <property type="entry name" value="HTHASNC"/>
</dbReference>
<evidence type="ECO:0000256" key="2">
    <source>
        <dbReference type="ARBA" id="ARBA00023125"/>
    </source>
</evidence>
<dbReference type="Gene3D" id="3.30.70.920">
    <property type="match status" value="1"/>
</dbReference>
<dbReference type="PANTHER" id="PTHR30154">
    <property type="entry name" value="LEUCINE-RESPONSIVE REGULATORY PROTEIN"/>
    <property type="match status" value="1"/>
</dbReference>
<dbReference type="GeneID" id="25407147"/>
<dbReference type="RefSeq" id="WP_020962350.1">
    <property type="nucleotide sequence ID" value="NZ_CP007493.1"/>
</dbReference>
<dbReference type="PANTHER" id="PTHR30154:SF34">
    <property type="entry name" value="TRANSCRIPTIONAL REGULATOR AZLB"/>
    <property type="match status" value="1"/>
</dbReference>
<dbReference type="SMART" id="SM00344">
    <property type="entry name" value="HTH_ASNC"/>
    <property type="match status" value="1"/>
</dbReference>
<comment type="pathway">
    <text evidence="4">Amino-acid biosynthesis.</text>
</comment>
<evidence type="ECO:0000256" key="3">
    <source>
        <dbReference type="ARBA" id="ARBA00023163"/>
    </source>
</evidence>
<dbReference type="InterPro" id="IPR019887">
    <property type="entry name" value="Tscrpt_reg_AsnC/Lrp_C"/>
</dbReference>
<feature type="domain" description="HTH asnC-type" evidence="5">
    <location>
        <begin position="10"/>
        <end position="71"/>
    </location>
</feature>
<proteinExistence type="predicted"/>
<evidence type="ECO:0000256" key="4">
    <source>
        <dbReference type="ARBA" id="ARBA00029440"/>
    </source>
</evidence>
<dbReference type="AlphaFoldDB" id="A0A3G1A6X7"/>
<keyword evidence="1" id="KW-0805">Transcription regulation</keyword>
<dbReference type="GO" id="GO:0043565">
    <property type="term" value="F:sequence-specific DNA binding"/>
    <property type="evidence" value="ECO:0007669"/>
    <property type="project" value="InterPro"/>
</dbReference>
<dbReference type="EMBL" id="CP007493">
    <property type="protein sequence ID" value="AJB42780.1"/>
    <property type="molecule type" value="Genomic_DNA"/>
</dbReference>
<dbReference type="PROSITE" id="PS00519">
    <property type="entry name" value="HTH_ASNC_1"/>
    <property type="match status" value="1"/>
</dbReference>
<sequence length="156" mass="17472">MSEKSGEIKLDHIDRKILEILQDNAKTPYAQIASQLGISEATVHLRIKKLSSIGVIKRFQAIVDPEKVGRKVTAIIGVVASPQKYSQVLKELEKMPEIVEIYDVAGEYSTLLKVRAKSKEDLARILDDIGKIDGVESTKTMYVLRVIKEDPRVQVD</sequence>
<evidence type="ECO:0000259" key="5">
    <source>
        <dbReference type="PROSITE" id="PS50956"/>
    </source>
</evidence>
<dbReference type="PROSITE" id="PS50956">
    <property type="entry name" value="HTH_ASNC_2"/>
    <property type="match status" value="1"/>
</dbReference>
<dbReference type="CDD" id="cd00090">
    <property type="entry name" value="HTH_ARSR"/>
    <property type="match status" value="1"/>
</dbReference>
<dbReference type="InterPro" id="IPR011991">
    <property type="entry name" value="ArsR-like_HTH"/>
</dbReference>
<dbReference type="Gene3D" id="1.10.10.10">
    <property type="entry name" value="Winged helix-like DNA-binding domain superfamily/Winged helix DNA-binding domain"/>
    <property type="match status" value="1"/>
</dbReference>
<dbReference type="InterPro" id="IPR011008">
    <property type="entry name" value="Dimeric_a/b-barrel"/>
</dbReference>
<dbReference type="InterPro" id="IPR019885">
    <property type="entry name" value="Tscrpt_reg_HTH_AsnC-type_CS"/>
</dbReference>
<dbReference type="InterPro" id="IPR019888">
    <property type="entry name" value="Tscrpt_reg_AsnC-like"/>
</dbReference>
<keyword evidence="3" id="KW-0804">Transcription</keyword>
<dbReference type="InterPro" id="IPR000485">
    <property type="entry name" value="AsnC-type_HTH_dom"/>
</dbReference>
<evidence type="ECO:0000313" key="7">
    <source>
        <dbReference type="Proteomes" id="UP000266720"/>
    </source>
</evidence>
<dbReference type="InterPro" id="IPR036388">
    <property type="entry name" value="WH-like_DNA-bd_sf"/>
</dbReference>
<reference evidence="7" key="1">
    <citation type="book" date="2010" name="EXTREMOPHILES" publisher="0:0-0">
        <title>Complete genome sequences of ten hyperthermophilic archaea reveal their metabolic capabilities and possible ecological roles.</title>
        <editorList>
            <person name="?"/>
        </editorList>
        <authorList>
            <person name="Ravin N.V."/>
            <person name="Mardanov A.V."/>
            <person name="Bonch-Osmolovskaya E.A."/>
            <person name="Skryabin K.G."/>
        </authorList>
    </citation>
    <scope>NUCLEOTIDE SEQUENCE [LARGE SCALE GENOMIC DNA]</scope>
    <source>
        <strain evidence="7">1505</strain>
    </source>
</reference>
<protein>
    <submittedName>
        <fullName evidence="6">Transcriptional regulator, AsnC family</fullName>
    </submittedName>
</protein>
<keyword evidence="2" id="KW-0238">DNA-binding</keyword>